<evidence type="ECO:0000256" key="4">
    <source>
        <dbReference type="ARBA" id="ARBA00022679"/>
    </source>
</evidence>
<dbReference type="InterPro" id="IPR009014">
    <property type="entry name" value="Transketo_C/PFOR_II"/>
</dbReference>
<gene>
    <name evidence="11" type="primary">dxs</name>
    <name evidence="13" type="ORF">FD145_160</name>
</gene>
<dbReference type="GO" id="GO:0000287">
    <property type="term" value="F:magnesium ion binding"/>
    <property type="evidence" value="ECO:0007669"/>
    <property type="project" value="UniProtKB-UniRule"/>
</dbReference>
<protein>
    <recommendedName>
        <fullName evidence="11">1-deoxy-D-xylulose-5-phosphate synthase</fullName>
        <ecNumber evidence="11">2.2.1.7</ecNumber>
    </recommendedName>
    <alternativeName>
        <fullName evidence="11">1-deoxyxylulose-5-phosphate synthase</fullName>
        <shortName evidence="11">DXP synthase</shortName>
        <shortName evidence="11">DXPS</shortName>
    </alternativeName>
</protein>
<dbReference type="InterPro" id="IPR033248">
    <property type="entry name" value="Transketolase_C"/>
</dbReference>
<comment type="subunit">
    <text evidence="3 11">Homodimer.</text>
</comment>
<evidence type="ECO:0000256" key="8">
    <source>
        <dbReference type="ARBA" id="ARBA00023052"/>
    </source>
</evidence>
<keyword evidence="9 11" id="KW-0414">Isoprene biosynthesis</keyword>
<evidence type="ECO:0000256" key="6">
    <source>
        <dbReference type="ARBA" id="ARBA00022842"/>
    </source>
</evidence>
<dbReference type="Pfam" id="PF02780">
    <property type="entry name" value="Transketolase_C"/>
    <property type="match status" value="1"/>
</dbReference>
<comment type="function">
    <text evidence="10 11">Catalyzes the acyloin condensation reaction between C atoms 2 and 3 of pyruvate and glyceraldehyde 3-phosphate to yield 1-deoxy-D-xylulose-5-phosphate (DXP).</text>
</comment>
<dbReference type="AlphaFoldDB" id="A0A833L2S8"/>
<dbReference type="Pfam" id="PF02779">
    <property type="entry name" value="Transket_pyr"/>
    <property type="match status" value="1"/>
</dbReference>
<evidence type="ECO:0000256" key="1">
    <source>
        <dbReference type="ARBA" id="ARBA00004980"/>
    </source>
</evidence>
<evidence type="ECO:0000259" key="12">
    <source>
        <dbReference type="SMART" id="SM00861"/>
    </source>
</evidence>
<feature type="binding site" evidence="11">
    <location>
        <position position="175"/>
    </location>
    <ligand>
        <name>thiamine diphosphate</name>
        <dbReference type="ChEBI" id="CHEBI:58937"/>
    </ligand>
</feature>
<dbReference type="InterPro" id="IPR049557">
    <property type="entry name" value="Transketolase_CS"/>
</dbReference>
<dbReference type="SMART" id="SM00861">
    <property type="entry name" value="Transket_pyr"/>
    <property type="match status" value="1"/>
</dbReference>
<dbReference type="FunFam" id="3.40.50.920:FF:000002">
    <property type="entry name" value="1-deoxy-D-xylulose-5-phosphate synthase"/>
    <property type="match status" value="1"/>
</dbReference>
<dbReference type="InterPro" id="IPR020826">
    <property type="entry name" value="Transketolase_BS"/>
</dbReference>
<evidence type="ECO:0000313" key="14">
    <source>
        <dbReference type="Proteomes" id="UP000488506"/>
    </source>
</evidence>
<dbReference type="InterPro" id="IPR005477">
    <property type="entry name" value="Dxylulose-5-P_synthase"/>
</dbReference>
<feature type="binding site" evidence="11">
    <location>
        <position position="74"/>
    </location>
    <ligand>
        <name>thiamine diphosphate</name>
        <dbReference type="ChEBI" id="CHEBI:58937"/>
    </ligand>
</feature>
<feature type="binding site" evidence="11">
    <location>
        <position position="175"/>
    </location>
    <ligand>
        <name>Mg(2+)</name>
        <dbReference type="ChEBI" id="CHEBI:18420"/>
    </ligand>
</feature>
<evidence type="ECO:0000256" key="11">
    <source>
        <dbReference type="HAMAP-Rule" id="MF_00315"/>
    </source>
</evidence>
<evidence type="ECO:0000256" key="10">
    <source>
        <dbReference type="ARBA" id="ARBA00055605"/>
    </source>
</evidence>
<feature type="binding site" evidence="11">
    <location>
        <begin position="147"/>
        <end position="148"/>
    </location>
    <ligand>
        <name>thiamine diphosphate</name>
        <dbReference type="ChEBI" id="CHEBI:58937"/>
    </ligand>
</feature>
<dbReference type="PROSITE" id="PS00802">
    <property type="entry name" value="TRANSKETOLASE_2"/>
    <property type="match status" value="1"/>
</dbReference>
<comment type="caution">
    <text evidence="13">The sequence shown here is derived from an EMBL/GenBank/DDBJ whole genome shotgun (WGS) entry which is preliminary data.</text>
</comment>
<dbReference type="Pfam" id="PF13292">
    <property type="entry name" value="DXP_synthase_N"/>
    <property type="match status" value="1"/>
</dbReference>
<keyword evidence="6 11" id="KW-0460">Magnesium</keyword>
<evidence type="ECO:0000256" key="7">
    <source>
        <dbReference type="ARBA" id="ARBA00022977"/>
    </source>
</evidence>
<accession>A0A833L2S8</accession>
<evidence type="ECO:0000256" key="5">
    <source>
        <dbReference type="ARBA" id="ARBA00022723"/>
    </source>
</evidence>
<comment type="cofactor">
    <cofactor evidence="11">
        <name>Mg(2+)</name>
        <dbReference type="ChEBI" id="CHEBI:18420"/>
    </cofactor>
    <text evidence="11">Binds 1 Mg(2+) ion per subunit.</text>
</comment>
<keyword evidence="4 11" id="KW-0808">Transferase</keyword>
<comment type="pathway">
    <text evidence="1 11">Metabolic intermediate biosynthesis; 1-deoxy-D-xylulose 5-phosphate biosynthesis; 1-deoxy-D-xylulose 5-phosphate from D-glyceraldehyde 3-phosphate and pyruvate: step 1/1.</text>
</comment>
<dbReference type="GO" id="GO:0019288">
    <property type="term" value="P:isopentenyl diphosphate biosynthetic process, methylerythritol 4-phosphate pathway"/>
    <property type="evidence" value="ECO:0007669"/>
    <property type="project" value="TreeGrafter"/>
</dbReference>
<comment type="cofactor">
    <cofactor evidence="11">
        <name>thiamine diphosphate</name>
        <dbReference type="ChEBI" id="CHEBI:58937"/>
    </cofactor>
    <text evidence="11">Binds 1 thiamine pyrophosphate per subunit.</text>
</comment>
<dbReference type="GO" id="GO:0016114">
    <property type="term" value="P:terpenoid biosynthetic process"/>
    <property type="evidence" value="ECO:0007669"/>
    <property type="project" value="UniProtKB-UniRule"/>
</dbReference>
<dbReference type="UniPathway" id="UPA00064">
    <property type="reaction ID" value="UER00091"/>
</dbReference>
<comment type="catalytic activity">
    <reaction evidence="11">
        <text>D-glyceraldehyde 3-phosphate + pyruvate + H(+) = 1-deoxy-D-xylulose 5-phosphate + CO2</text>
        <dbReference type="Rhea" id="RHEA:12605"/>
        <dbReference type="ChEBI" id="CHEBI:15361"/>
        <dbReference type="ChEBI" id="CHEBI:15378"/>
        <dbReference type="ChEBI" id="CHEBI:16526"/>
        <dbReference type="ChEBI" id="CHEBI:57792"/>
        <dbReference type="ChEBI" id="CHEBI:59776"/>
        <dbReference type="EC" id="2.2.1.7"/>
    </reaction>
</comment>
<proteinExistence type="inferred from homology"/>
<dbReference type="HAMAP" id="MF_00315">
    <property type="entry name" value="DXP_synth"/>
    <property type="match status" value="1"/>
</dbReference>
<dbReference type="EC" id="2.2.1.7" evidence="11"/>
<dbReference type="PANTHER" id="PTHR43322:SF5">
    <property type="entry name" value="1-DEOXY-D-XYLULOSE-5-PHOSPHATE SYNTHASE, CHLOROPLASTIC"/>
    <property type="match status" value="1"/>
</dbReference>
<organism evidence="13 14">
    <name type="scientific">Candidatus Saganbacteria bacterium</name>
    <dbReference type="NCBI Taxonomy" id="2575572"/>
    <lineage>
        <taxon>Bacteria</taxon>
        <taxon>Bacillati</taxon>
        <taxon>Saganbacteria</taxon>
    </lineage>
</organism>
<dbReference type="Gene3D" id="3.40.50.920">
    <property type="match status" value="1"/>
</dbReference>
<dbReference type="GO" id="GO:0009228">
    <property type="term" value="P:thiamine biosynthetic process"/>
    <property type="evidence" value="ECO:0007669"/>
    <property type="project" value="UniProtKB-UniRule"/>
</dbReference>
<dbReference type="SUPFAM" id="SSF52518">
    <property type="entry name" value="Thiamin diphosphate-binding fold (THDP-binding)"/>
    <property type="match status" value="2"/>
</dbReference>
<evidence type="ECO:0000256" key="9">
    <source>
        <dbReference type="ARBA" id="ARBA00023229"/>
    </source>
</evidence>
<dbReference type="CDD" id="cd02007">
    <property type="entry name" value="TPP_DXS"/>
    <property type="match status" value="1"/>
</dbReference>
<dbReference type="Gene3D" id="3.40.50.970">
    <property type="match status" value="2"/>
</dbReference>
<feature type="domain" description="Transketolase-like pyrimidine-binding" evidence="12">
    <location>
        <begin position="320"/>
        <end position="485"/>
    </location>
</feature>
<dbReference type="CDD" id="cd07033">
    <property type="entry name" value="TPP_PYR_DXS_TK_like"/>
    <property type="match status" value="1"/>
</dbReference>
<dbReference type="Proteomes" id="UP000488506">
    <property type="component" value="Unassembled WGS sequence"/>
</dbReference>
<dbReference type="SUPFAM" id="SSF52922">
    <property type="entry name" value="TK C-terminal domain-like"/>
    <property type="match status" value="1"/>
</dbReference>
<evidence type="ECO:0000313" key="13">
    <source>
        <dbReference type="EMBL" id="KAF0135334.1"/>
    </source>
</evidence>
<keyword evidence="5 11" id="KW-0479">Metal-binding</keyword>
<keyword evidence="7 11" id="KW-0784">Thiamine biosynthesis</keyword>
<evidence type="ECO:0000256" key="3">
    <source>
        <dbReference type="ARBA" id="ARBA00011738"/>
    </source>
</evidence>
<dbReference type="FunFam" id="3.40.50.970:FF:000005">
    <property type="entry name" value="1-deoxy-D-xylulose-5-phosphate synthase"/>
    <property type="match status" value="1"/>
</dbReference>
<dbReference type="GO" id="GO:0008661">
    <property type="term" value="F:1-deoxy-D-xylulose-5-phosphate synthase activity"/>
    <property type="evidence" value="ECO:0007669"/>
    <property type="project" value="UniProtKB-UniRule"/>
</dbReference>
<feature type="binding site" evidence="11">
    <location>
        <position position="146"/>
    </location>
    <ligand>
        <name>Mg(2+)</name>
        <dbReference type="ChEBI" id="CHEBI:18420"/>
    </ligand>
</feature>
<feature type="binding site" evidence="11">
    <location>
        <begin position="115"/>
        <end position="117"/>
    </location>
    <ligand>
        <name>thiamine diphosphate</name>
        <dbReference type="ChEBI" id="CHEBI:58937"/>
    </ligand>
</feature>
<keyword evidence="8 11" id="KW-0786">Thiamine pyrophosphate</keyword>
<evidence type="ECO:0000256" key="2">
    <source>
        <dbReference type="ARBA" id="ARBA00011081"/>
    </source>
</evidence>
<dbReference type="PANTHER" id="PTHR43322">
    <property type="entry name" value="1-D-DEOXYXYLULOSE 5-PHOSPHATE SYNTHASE-RELATED"/>
    <property type="match status" value="1"/>
</dbReference>
<dbReference type="EMBL" id="WPAF01000001">
    <property type="protein sequence ID" value="KAF0135334.1"/>
    <property type="molecule type" value="Genomic_DNA"/>
</dbReference>
<dbReference type="PROSITE" id="PS00801">
    <property type="entry name" value="TRANSKETOLASE_1"/>
    <property type="match status" value="1"/>
</dbReference>
<dbReference type="InterPro" id="IPR005475">
    <property type="entry name" value="Transketolase-like_Pyr-bd"/>
</dbReference>
<dbReference type="NCBIfam" id="NF003933">
    <property type="entry name" value="PRK05444.2-2"/>
    <property type="match status" value="1"/>
</dbReference>
<dbReference type="GO" id="GO:0030976">
    <property type="term" value="F:thiamine pyrophosphate binding"/>
    <property type="evidence" value="ECO:0007669"/>
    <property type="project" value="UniProtKB-UniRule"/>
</dbReference>
<feature type="binding site" evidence="11">
    <location>
        <position position="371"/>
    </location>
    <ligand>
        <name>thiamine diphosphate</name>
        <dbReference type="ChEBI" id="CHEBI:58937"/>
    </ligand>
</feature>
<dbReference type="NCBIfam" id="TIGR00204">
    <property type="entry name" value="dxs"/>
    <property type="match status" value="1"/>
</dbReference>
<dbReference type="InterPro" id="IPR029061">
    <property type="entry name" value="THDP-binding"/>
</dbReference>
<name>A0A833L2S8_UNCSA</name>
<feature type="binding site" evidence="11">
    <location>
        <position position="289"/>
    </location>
    <ligand>
        <name>thiamine diphosphate</name>
        <dbReference type="ChEBI" id="CHEBI:58937"/>
    </ligand>
</feature>
<reference evidence="13 14" key="1">
    <citation type="submission" date="2019-12" db="EMBL/GenBank/DDBJ databases">
        <authorList>
            <person name="Wolfe R."/>
            <person name="Danczak R."/>
            <person name="Wilkins M."/>
        </authorList>
    </citation>
    <scope>NUCLEOTIDE SEQUENCE [LARGE SCALE GENOMIC DNA]</scope>
    <source>
        <strain evidence="13">X2_MaxBin.013</strain>
    </source>
</reference>
<comment type="similarity">
    <text evidence="2 11">Belongs to the transketolase family. DXPS subfamily.</text>
</comment>
<dbReference type="GO" id="GO:0005829">
    <property type="term" value="C:cytosol"/>
    <property type="evidence" value="ECO:0007669"/>
    <property type="project" value="TreeGrafter"/>
</dbReference>
<sequence>MTTLLDKIKLPDALRELSGKQLEQIAQEVRQKIIEVTSHTGGHVASSLGAVELAVALHAVFESPKDKIIWDVGHQAYSHKLLTGRLDRFETLRQYHGISGFPNYEESPHDIFTVGHASTSISQALGLVRAKELLNENYSVIAVIGDGSLSGGMSFEGVNNVDGLKSNLIVILNDNEMSISKNVGSISNYLTAVRTSDLYVDLRNRIESIVKKVPKYGVSLFEAARRLKDRTRQIVMNFKVDVIFEELGFTYFGPIDGHNIPLLMSTLHHAKEIQGPVLIHVLTKKGKGYLPAEAEPTRFHGTGAYDILTGHSLSNGSKAPSYTQTFGKTMCELAEKDEKIIAVTAAMIDGTGLEDFEKKYPSRFFDVGIAEEHAVAFAGALAKKGLTPVVAVYSTFLQRAYDQIMHDVSLQNLPVVFAVDRAGIVGEDGATHNGIFDIAFLRTVPNMVIMSPKDENELRNMLFTAVHHKNGPIAIRYPRAQGHGVKPTDYKNPDIGTGEVAFSAKVHKILIIALGSMVYPSVEAAELLEKENVGSIVINARFAKPLDNKLILKYARGADLVITVEEGIINGGFGSAVLELLAKEKISVSIIGLPDKFIEHGKREEILELFGLTTKGIYKRVKNEI</sequence>